<feature type="coiled-coil region" evidence="1">
    <location>
        <begin position="157"/>
        <end position="194"/>
    </location>
</feature>
<proteinExistence type="predicted"/>
<dbReference type="GO" id="GO:0003677">
    <property type="term" value="F:DNA binding"/>
    <property type="evidence" value="ECO:0007669"/>
    <property type="project" value="InterPro"/>
</dbReference>
<feature type="transmembrane region" description="Helical" evidence="2">
    <location>
        <begin position="136"/>
        <end position="154"/>
    </location>
</feature>
<keyword evidence="1" id="KW-0175">Coiled coil</keyword>
<feature type="transmembrane region" description="Helical" evidence="2">
    <location>
        <begin position="21"/>
        <end position="42"/>
    </location>
</feature>
<feature type="domain" description="HTH LytTR-type" evidence="3">
    <location>
        <begin position="212"/>
        <end position="315"/>
    </location>
</feature>
<dbReference type="Pfam" id="PF04397">
    <property type="entry name" value="LytTR"/>
    <property type="match status" value="1"/>
</dbReference>
<comment type="caution">
    <text evidence="4">The sequence shown here is derived from an EMBL/GenBank/DDBJ whole genome shotgun (WGS) entry which is preliminary data.</text>
</comment>
<feature type="transmembrane region" description="Helical" evidence="2">
    <location>
        <begin position="96"/>
        <end position="116"/>
    </location>
</feature>
<evidence type="ECO:0000256" key="2">
    <source>
        <dbReference type="SAM" id="Phobius"/>
    </source>
</evidence>
<dbReference type="OrthoDB" id="713992at2"/>
<keyword evidence="2" id="KW-0812">Transmembrane</keyword>
<dbReference type="Proteomes" id="UP000250831">
    <property type="component" value="Unassembled WGS sequence"/>
</dbReference>
<evidence type="ECO:0000313" key="4">
    <source>
        <dbReference type="EMBL" id="PUV22553.1"/>
    </source>
</evidence>
<reference evidence="4 5" key="1">
    <citation type="submission" date="2018-04" db="EMBL/GenBank/DDBJ databases">
        <title>Sphingobacterium sp. M46 Genome.</title>
        <authorList>
            <person name="Cheng J."/>
            <person name="Li Y."/>
        </authorList>
    </citation>
    <scope>NUCLEOTIDE SEQUENCE [LARGE SCALE GENOMIC DNA]</scope>
    <source>
        <strain evidence="4 5">M46</strain>
    </source>
</reference>
<keyword evidence="2" id="KW-1133">Transmembrane helix</keyword>
<feature type="transmembrane region" description="Helical" evidence="2">
    <location>
        <begin position="54"/>
        <end position="75"/>
    </location>
</feature>
<evidence type="ECO:0000256" key="1">
    <source>
        <dbReference type="SAM" id="Coils"/>
    </source>
</evidence>
<dbReference type="AlphaFoldDB" id="A0A363NP66"/>
<dbReference type="Gene3D" id="2.40.50.1020">
    <property type="entry name" value="LytTr DNA-binding domain"/>
    <property type="match status" value="1"/>
</dbReference>
<accession>A0A363NP66</accession>
<name>A0A363NP66_9SPHI</name>
<protein>
    <recommendedName>
        <fullName evidence="3">HTH LytTR-type domain-containing protein</fullName>
    </recommendedName>
</protein>
<dbReference type="EMBL" id="QCXX01000006">
    <property type="protein sequence ID" value="PUV22553.1"/>
    <property type="molecule type" value="Genomic_DNA"/>
</dbReference>
<keyword evidence="2" id="KW-0472">Membrane</keyword>
<evidence type="ECO:0000259" key="3">
    <source>
        <dbReference type="SMART" id="SM00850"/>
    </source>
</evidence>
<sequence length="317" mass="37726">MQTKKLIERFHSEIQVNYFSIRLQLILAILIGNFFCSPSKFLVFDERYSEPRFYLYWFLSSLITLCVLYAAHVFNRFMDKKLSWLTDFKPRLIGQIIYGLLLPALLTTVFVLLVFLPLTSKGMDAIGPYIRNEFRFVFLFIFILNLLFLLVYVIRFAKFVKDQYVEAEIEKTELKELLIEYEELQVKLEDGRMEDVSDTVMLAPCLRVKYGYEDNYVPLSGIAFIKSSADDKKLLTLTSSREYTHNYSLDTLMKILDHNQYYLMYRRYIVNRSIIKGYHALENGVIRVELKPNFEQQEDIFVSRQDAADFRRWFEMK</sequence>
<dbReference type="InterPro" id="IPR007492">
    <property type="entry name" value="LytTR_DNA-bd_dom"/>
</dbReference>
<dbReference type="RefSeq" id="WP_108635581.1">
    <property type="nucleotide sequence ID" value="NZ_QCXX01000006.1"/>
</dbReference>
<gene>
    <name evidence="4" type="ORF">DCO56_20300</name>
</gene>
<organism evidence="4 5">
    <name type="scientific">Sphingobacterium athyrii</name>
    <dbReference type="NCBI Taxonomy" id="2152717"/>
    <lineage>
        <taxon>Bacteria</taxon>
        <taxon>Pseudomonadati</taxon>
        <taxon>Bacteroidota</taxon>
        <taxon>Sphingobacteriia</taxon>
        <taxon>Sphingobacteriales</taxon>
        <taxon>Sphingobacteriaceae</taxon>
        <taxon>Sphingobacterium</taxon>
    </lineage>
</organism>
<keyword evidence="5" id="KW-1185">Reference proteome</keyword>
<dbReference type="SMART" id="SM00850">
    <property type="entry name" value="LytTR"/>
    <property type="match status" value="1"/>
</dbReference>
<evidence type="ECO:0000313" key="5">
    <source>
        <dbReference type="Proteomes" id="UP000250831"/>
    </source>
</evidence>